<keyword evidence="3" id="KW-1133">Transmembrane helix</keyword>
<keyword evidence="3" id="KW-0472">Membrane</keyword>
<dbReference type="Pfam" id="PF01554">
    <property type="entry name" value="MatE"/>
    <property type="match status" value="1"/>
</dbReference>
<feature type="transmembrane region" description="Helical" evidence="3">
    <location>
        <begin position="296"/>
        <end position="319"/>
    </location>
</feature>
<accession>A0A7S2PVF6</accession>
<evidence type="ECO:0000256" key="3">
    <source>
        <dbReference type="SAM" id="Phobius"/>
    </source>
</evidence>
<evidence type="ECO:0000313" key="4">
    <source>
        <dbReference type="EMBL" id="CAD9618692.1"/>
    </source>
</evidence>
<feature type="transmembrane region" description="Helical" evidence="3">
    <location>
        <begin position="73"/>
        <end position="90"/>
    </location>
</feature>
<comment type="similarity">
    <text evidence="1">Belongs to the multi antimicrobial extrusion (MATE) (TC 2.A.66.1) family.</text>
</comment>
<feature type="transmembrane region" description="Helical" evidence="3">
    <location>
        <begin position="110"/>
        <end position="128"/>
    </location>
</feature>
<name>A0A7S2PVF6_9DINO</name>
<reference evidence="4" key="1">
    <citation type="submission" date="2021-01" db="EMBL/GenBank/DDBJ databases">
        <authorList>
            <person name="Corre E."/>
            <person name="Pelletier E."/>
            <person name="Niang G."/>
            <person name="Scheremetjew M."/>
            <person name="Finn R."/>
            <person name="Kale V."/>
            <person name="Holt S."/>
            <person name="Cochrane G."/>
            <person name="Meng A."/>
            <person name="Brown T."/>
            <person name="Cohen L."/>
        </authorList>
    </citation>
    <scope>NUCLEOTIDE SEQUENCE</scope>
    <source>
        <strain evidence="4">RCC3387</strain>
    </source>
</reference>
<evidence type="ECO:0000256" key="1">
    <source>
        <dbReference type="ARBA" id="ARBA00010199"/>
    </source>
</evidence>
<protein>
    <recommendedName>
        <fullName evidence="5">Protein DETOXIFICATION</fullName>
    </recommendedName>
</protein>
<feature type="region of interest" description="Disordered" evidence="2">
    <location>
        <begin position="440"/>
        <end position="465"/>
    </location>
</feature>
<sequence length="465" mass="50380">MLNYGIPPLVAMVFAGHTPDSARLQASLGYGRTWYNCTVLMPVVAMMAYFGAAVPGCIGAGRPDRIPRYLQRSVLATLLVMAPFYVMQFWAGRILAALGIPEANAADVDIYCRLMVVTSLLSIADIHLESAVVNMGYASCASLNSFLSGIGVDIVCTYLFINQWNWGVQGAALAQLSVRLSRVIIWLAIVASAGLFRKLFIPPAGSERLISRSEIREWASLAGPQFLSIYSGWFIFELQALALANIAGITKDALAAGAIWIQFETSVAASQNGWVQTASMRSMKLLGKQDQGTQKAYWIFTALATAIVLFLNVFLLAFQDQLCSLVSNDALVRQWLKKIFWILAVHAQARMWSMLGQMLLVPLKRGMAGTAISFVSFYLVATPLVLAVALTDLVTTSVVGKMGVVVSGCSIACMLQAAAGFWIMRRMDWRAAAVLVSNRANNDKPRSDPNSQAERGLRGAAEGGA</sequence>
<evidence type="ECO:0008006" key="5">
    <source>
        <dbReference type="Google" id="ProtNLM"/>
    </source>
</evidence>
<feature type="transmembrane region" description="Helical" evidence="3">
    <location>
        <begin position="221"/>
        <end position="247"/>
    </location>
</feature>
<feature type="transmembrane region" description="Helical" evidence="3">
    <location>
        <begin position="368"/>
        <end position="390"/>
    </location>
</feature>
<feature type="transmembrane region" description="Helical" evidence="3">
    <location>
        <begin position="181"/>
        <end position="200"/>
    </location>
</feature>
<evidence type="ECO:0000256" key="2">
    <source>
        <dbReference type="SAM" id="MobiDB-lite"/>
    </source>
</evidence>
<dbReference type="EMBL" id="HBGW01069236">
    <property type="protein sequence ID" value="CAD9618692.1"/>
    <property type="molecule type" value="Transcribed_RNA"/>
</dbReference>
<dbReference type="GO" id="GO:0015297">
    <property type="term" value="F:antiporter activity"/>
    <property type="evidence" value="ECO:0007669"/>
    <property type="project" value="InterPro"/>
</dbReference>
<dbReference type="GO" id="GO:0042910">
    <property type="term" value="F:xenobiotic transmembrane transporter activity"/>
    <property type="evidence" value="ECO:0007669"/>
    <property type="project" value="InterPro"/>
</dbReference>
<feature type="transmembrane region" description="Helical" evidence="3">
    <location>
        <begin position="402"/>
        <end position="423"/>
    </location>
</feature>
<dbReference type="AlphaFoldDB" id="A0A7S2PVF6"/>
<dbReference type="PANTHER" id="PTHR11206">
    <property type="entry name" value="MULTIDRUG RESISTANCE PROTEIN"/>
    <property type="match status" value="1"/>
</dbReference>
<dbReference type="GO" id="GO:0016020">
    <property type="term" value="C:membrane"/>
    <property type="evidence" value="ECO:0007669"/>
    <property type="project" value="InterPro"/>
</dbReference>
<dbReference type="InterPro" id="IPR002528">
    <property type="entry name" value="MATE_fam"/>
</dbReference>
<feature type="transmembrane region" description="Helical" evidence="3">
    <location>
        <begin position="253"/>
        <end position="275"/>
    </location>
</feature>
<feature type="transmembrane region" description="Helical" evidence="3">
    <location>
        <begin position="140"/>
        <end position="161"/>
    </location>
</feature>
<keyword evidence="3" id="KW-0812">Transmembrane</keyword>
<proteinExistence type="inferred from homology"/>
<organism evidence="4">
    <name type="scientific">Zooxanthella nutricula</name>
    <dbReference type="NCBI Taxonomy" id="1333877"/>
    <lineage>
        <taxon>Eukaryota</taxon>
        <taxon>Sar</taxon>
        <taxon>Alveolata</taxon>
        <taxon>Dinophyceae</taxon>
        <taxon>Peridiniales</taxon>
        <taxon>Peridiniales incertae sedis</taxon>
        <taxon>Zooxanthella</taxon>
    </lineage>
</organism>
<gene>
    <name evidence="4" type="ORF">BRAN1462_LOCUS44123</name>
</gene>
<feature type="transmembrane region" description="Helical" evidence="3">
    <location>
        <begin position="39"/>
        <end position="61"/>
    </location>
</feature>